<dbReference type="RefSeq" id="WP_310458860.1">
    <property type="nucleotide sequence ID" value="NZ_JAVKPH010000032.1"/>
</dbReference>
<evidence type="ECO:0000313" key="1">
    <source>
        <dbReference type="EMBL" id="MDR5654709.1"/>
    </source>
</evidence>
<proteinExistence type="predicted"/>
<accession>A0ABU1FCT9</accession>
<comment type="caution">
    <text evidence="1">The sequence shown here is derived from an EMBL/GenBank/DDBJ whole genome shotgun (WGS) entry which is preliminary data.</text>
</comment>
<protein>
    <submittedName>
        <fullName evidence="1">Ferritin-like domain-containing protein</fullName>
    </submittedName>
</protein>
<dbReference type="CDD" id="cd07909">
    <property type="entry name" value="YciF"/>
    <property type="match status" value="1"/>
</dbReference>
<reference evidence="1 2" key="1">
    <citation type="submission" date="2023-09" db="EMBL/GenBank/DDBJ databases">
        <title>Xinfangfangia sedmenti sp. nov., isolated the sedment.</title>
        <authorList>
            <person name="Xu L."/>
        </authorList>
    </citation>
    <scope>NUCLEOTIDE SEQUENCE [LARGE SCALE GENOMIC DNA]</scope>
    <source>
        <strain evidence="1 2">LG-4</strain>
    </source>
</reference>
<sequence length="164" mass="18334">MAEKTLDTLFHDTLRDIYYAERKILTALPKMARGAQDPKLKEAFQMHRDQTEGHVERLQRVFEIIGKTPRGKTCPAIDGIIEEGAEILEEYKGMPALDAGLLAAAQAVEHYEITRYGTLRTWAKQMGLPEAYDLLSQTLEEESQTDEQLTQLAQTAVNAAAEAA</sequence>
<dbReference type="EMBL" id="JAVKPH010000032">
    <property type="protein sequence ID" value="MDR5654709.1"/>
    <property type="molecule type" value="Genomic_DNA"/>
</dbReference>
<dbReference type="InterPro" id="IPR012347">
    <property type="entry name" value="Ferritin-like"/>
</dbReference>
<dbReference type="InterPro" id="IPR009078">
    <property type="entry name" value="Ferritin-like_SF"/>
</dbReference>
<evidence type="ECO:0000313" key="2">
    <source>
        <dbReference type="Proteomes" id="UP001247754"/>
    </source>
</evidence>
<dbReference type="PANTHER" id="PTHR30565">
    <property type="entry name" value="PROTEIN YCIF"/>
    <property type="match status" value="1"/>
</dbReference>
<name>A0ABU1FCT9_9RHOB</name>
<dbReference type="Gene3D" id="1.20.1260.10">
    <property type="match status" value="1"/>
</dbReference>
<dbReference type="SUPFAM" id="SSF47240">
    <property type="entry name" value="Ferritin-like"/>
    <property type="match status" value="1"/>
</dbReference>
<dbReference type="InterPro" id="IPR047114">
    <property type="entry name" value="YciF"/>
</dbReference>
<gene>
    <name evidence="1" type="ORF">RGD00_19030</name>
</gene>
<keyword evidence="2" id="KW-1185">Reference proteome</keyword>
<dbReference type="Proteomes" id="UP001247754">
    <property type="component" value="Unassembled WGS sequence"/>
</dbReference>
<dbReference type="InterPro" id="IPR010287">
    <property type="entry name" value="DUF892_YciF-like"/>
</dbReference>
<organism evidence="1 2">
    <name type="scientific">Ruixingdingia sedimenti</name>
    <dbReference type="NCBI Taxonomy" id="3073604"/>
    <lineage>
        <taxon>Bacteria</taxon>
        <taxon>Pseudomonadati</taxon>
        <taxon>Pseudomonadota</taxon>
        <taxon>Alphaproteobacteria</taxon>
        <taxon>Rhodobacterales</taxon>
        <taxon>Paracoccaceae</taxon>
        <taxon>Ruixingdingia</taxon>
    </lineage>
</organism>
<dbReference type="PANTHER" id="PTHR30565:SF9">
    <property type="entry name" value="PROTEIN YCIF"/>
    <property type="match status" value="1"/>
</dbReference>
<dbReference type="Pfam" id="PF05974">
    <property type="entry name" value="DUF892"/>
    <property type="match status" value="1"/>
</dbReference>